<protein>
    <submittedName>
        <fullName evidence="1">Uncharacterized protein</fullName>
    </submittedName>
</protein>
<sequence>MQTIPASEGDWDTHQVCSACLGLKHAHRSRIPVPVNTVHAEEPSSLARQANLLGQDTLMSPSPAPAATPHVSNPVELPTTAALSWGEQLDACVPLPTVPSTDEEEDVLNFEEEGQSDFFSLKKRKISRSPLSFPLHTLHSSLRGSMEVASRASSAPLLSVDLQDVCKNTAEKLNIPWPNVVADTRYEELLKEVAVTWKDKLFTSKMPVQGGSALDMVGIEKEGLL</sequence>
<evidence type="ECO:0000313" key="1">
    <source>
        <dbReference type="EMBL" id="ROL45091.1"/>
    </source>
</evidence>
<gene>
    <name evidence="1" type="ORF">DPX16_5398</name>
</gene>
<name>A0A3N0YGU8_ANAGA</name>
<keyword evidence="2" id="KW-1185">Reference proteome</keyword>
<comment type="caution">
    <text evidence="1">The sequence shown here is derived from an EMBL/GenBank/DDBJ whole genome shotgun (WGS) entry which is preliminary data.</text>
</comment>
<proteinExistence type="predicted"/>
<reference evidence="1 2" key="1">
    <citation type="submission" date="2018-10" db="EMBL/GenBank/DDBJ databases">
        <title>Genome assembly for a Yunnan-Guizhou Plateau 3E fish, Anabarilius grahami (Regan), and its evolutionary and genetic applications.</title>
        <authorList>
            <person name="Jiang W."/>
        </authorList>
    </citation>
    <scope>NUCLEOTIDE SEQUENCE [LARGE SCALE GENOMIC DNA]</scope>
    <source>
        <strain evidence="1">AG-KIZ</strain>
        <tissue evidence="1">Muscle</tissue>
    </source>
</reference>
<dbReference type="Proteomes" id="UP000281406">
    <property type="component" value="Unassembled WGS sequence"/>
</dbReference>
<dbReference type="AlphaFoldDB" id="A0A3N0YGU8"/>
<dbReference type="OrthoDB" id="8986862at2759"/>
<organism evidence="1 2">
    <name type="scientific">Anabarilius grahami</name>
    <name type="common">Kanglang fish</name>
    <name type="synonym">Barilius grahami</name>
    <dbReference type="NCBI Taxonomy" id="495550"/>
    <lineage>
        <taxon>Eukaryota</taxon>
        <taxon>Metazoa</taxon>
        <taxon>Chordata</taxon>
        <taxon>Craniata</taxon>
        <taxon>Vertebrata</taxon>
        <taxon>Euteleostomi</taxon>
        <taxon>Actinopterygii</taxon>
        <taxon>Neopterygii</taxon>
        <taxon>Teleostei</taxon>
        <taxon>Ostariophysi</taxon>
        <taxon>Cypriniformes</taxon>
        <taxon>Xenocyprididae</taxon>
        <taxon>Xenocypridinae</taxon>
        <taxon>Xenocypridinae incertae sedis</taxon>
        <taxon>Anabarilius</taxon>
    </lineage>
</organism>
<accession>A0A3N0YGU8</accession>
<evidence type="ECO:0000313" key="2">
    <source>
        <dbReference type="Proteomes" id="UP000281406"/>
    </source>
</evidence>
<dbReference type="EMBL" id="RJVU01042606">
    <property type="protein sequence ID" value="ROL45091.1"/>
    <property type="molecule type" value="Genomic_DNA"/>
</dbReference>